<dbReference type="SMART" id="SM00031">
    <property type="entry name" value="DED"/>
    <property type="match status" value="2"/>
</dbReference>
<dbReference type="PROSITE" id="PS50168">
    <property type="entry name" value="DED"/>
    <property type="match status" value="2"/>
</dbReference>
<dbReference type="GO" id="GO:0042981">
    <property type="term" value="P:regulation of apoptotic process"/>
    <property type="evidence" value="ECO:0007669"/>
    <property type="project" value="InterPro"/>
</dbReference>
<sequence length="516" mass="59019">MVHKVLSQRRNFRPASSLFLSTSRCVSVAPQAISFSISILPQKTMAYQNQRELQAINQIVEALSSSERRRLSYLCGSLDADNSMSCAKEMLQSKVMCQDRGDLFLAEVVLQLRRFDILRKVFGISRDEVERILKSRQVLPRFRVLMANISEDMVCDDVNSVKFLLSNKLPREKMETAKNFLDVIIELEKLDLVSPERVNIVEECLTDIGRVDLCKKVALYKMSVAAPEQHSPQQQRHRAPCPSPTPNISPSLQQTRRGQSLHIGAEAIPVPVHREQRCQRALDWYNFNSNPRGVCVIIDCVGNDGDMLQQTFEALHFRVSLHKLLSADDTLSALRGIFKERENHRGDGFVCCIISRGTQNHLLGTDSYSTGLHLDSVRRLFTADACPMMAGKPKLFFIQRYSIPDFQPCARMHHRDEDLETDGCDGMSRYDYIPTDADVFWSHCWTDECQLEQGDHRSVYLKALTEALLRGQKRKTKLADIHTEVNGTIFEHNRRNPGANYHIELKHTLRKDLYLQ</sequence>
<dbReference type="STRING" id="8187.ENSLCAP00010048611"/>
<organism evidence="7 8">
    <name type="scientific">Lates calcarifer</name>
    <name type="common">Barramundi</name>
    <name type="synonym">Holocentrus calcarifer</name>
    <dbReference type="NCBI Taxonomy" id="8187"/>
    <lineage>
        <taxon>Eukaryota</taxon>
        <taxon>Metazoa</taxon>
        <taxon>Chordata</taxon>
        <taxon>Craniata</taxon>
        <taxon>Vertebrata</taxon>
        <taxon>Euteleostomi</taxon>
        <taxon>Actinopterygii</taxon>
        <taxon>Neopterygii</taxon>
        <taxon>Teleostei</taxon>
        <taxon>Neoteleostei</taxon>
        <taxon>Acanthomorphata</taxon>
        <taxon>Carangaria</taxon>
        <taxon>Carangaria incertae sedis</taxon>
        <taxon>Centropomidae</taxon>
        <taxon>Lates</taxon>
    </lineage>
</organism>
<dbReference type="InterPro" id="IPR011600">
    <property type="entry name" value="Pept_C14_caspase"/>
</dbReference>
<evidence type="ECO:0000259" key="5">
    <source>
        <dbReference type="PROSITE" id="PS50168"/>
    </source>
</evidence>
<evidence type="ECO:0000259" key="6">
    <source>
        <dbReference type="PROSITE" id="PS50208"/>
    </source>
</evidence>
<dbReference type="GeneID" id="108880451"/>
<dbReference type="GO" id="GO:0006915">
    <property type="term" value="P:apoptotic process"/>
    <property type="evidence" value="ECO:0007669"/>
    <property type="project" value="UniProtKB-KW"/>
</dbReference>
<comment type="similarity">
    <text evidence="1">Belongs to the peptidase C14A family.</text>
</comment>
<proteinExistence type="inferred from homology"/>
<dbReference type="PANTHER" id="PTHR48169:SF3">
    <property type="entry name" value="CASP8 AND FADD LIKE APOPTOSIS REGULATOR"/>
    <property type="match status" value="1"/>
</dbReference>
<keyword evidence="8" id="KW-1185">Reference proteome</keyword>
<dbReference type="Proteomes" id="UP000694890">
    <property type="component" value="Linkage group LG1"/>
</dbReference>
<reference evidence="9" key="2">
    <citation type="submission" date="2025-04" db="UniProtKB">
        <authorList>
            <consortium name="RefSeq"/>
        </authorList>
    </citation>
    <scope>IDENTIFICATION</scope>
    <source>
        <tissue evidence="9">Brain</tissue>
    </source>
</reference>
<dbReference type="PANTHER" id="PTHR48169">
    <property type="entry name" value="DED DOMAIN-CONTAINING PROTEIN"/>
    <property type="match status" value="1"/>
</dbReference>
<dbReference type="GO" id="GO:0004197">
    <property type="term" value="F:cysteine-type endopeptidase activity"/>
    <property type="evidence" value="ECO:0007669"/>
    <property type="project" value="InterPro"/>
</dbReference>
<dbReference type="GO" id="GO:0005737">
    <property type="term" value="C:cytoplasm"/>
    <property type="evidence" value="ECO:0007669"/>
    <property type="project" value="UniProtKB-ARBA"/>
</dbReference>
<dbReference type="SUPFAM" id="SSF47986">
    <property type="entry name" value="DEATH domain"/>
    <property type="match status" value="1"/>
</dbReference>
<dbReference type="Gene3D" id="1.10.533.10">
    <property type="entry name" value="Death Domain, Fas"/>
    <property type="match status" value="2"/>
</dbReference>
<name>A0A4W6FDG7_LATCA</name>
<dbReference type="Ensembl" id="ENSLCAT00010049818.1">
    <property type="protein sequence ID" value="ENSLCAP00010048611.1"/>
    <property type="gene ID" value="ENSLCAG00010022606.1"/>
</dbReference>
<accession>A0A4W6FDG7</accession>
<evidence type="ECO:0000313" key="9">
    <source>
        <dbReference type="RefSeq" id="XP_018527497.1"/>
    </source>
</evidence>
<dbReference type="KEGG" id="lcf:108880451"/>
<dbReference type="InterPro" id="IPR001875">
    <property type="entry name" value="DED_dom"/>
</dbReference>
<feature type="domain" description="DED" evidence="5">
    <location>
        <begin position="141"/>
        <end position="219"/>
    </location>
</feature>
<feature type="domain" description="DED" evidence="5">
    <location>
        <begin position="51"/>
        <end position="123"/>
    </location>
</feature>
<reference evidence="8" key="1">
    <citation type="submission" date="2015-09" db="EMBL/GenBank/DDBJ databases">
        <authorList>
            <person name="Sai Rama Sridatta P."/>
        </authorList>
    </citation>
    <scope>NUCLEOTIDE SEQUENCE [LARGE SCALE GENOMIC DNA]</scope>
</reference>
<dbReference type="OrthoDB" id="8816507at2759"/>
<dbReference type="RefSeq" id="XP_018527497.1">
    <property type="nucleotide sequence ID" value="XM_018671981.2"/>
</dbReference>
<dbReference type="InterPro" id="IPR001309">
    <property type="entry name" value="Pept_C14_p20"/>
</dbReference>
<dbReference type="InterPro" id="IPR015917">
    <property type="entry name" value="Pept_C14A"/>
</dbReference>
<evidence type="ECO:0000313" key="7">
    <source>
        <dbReference type="Ensembl" id="ENSLCAP00010048611.1"/>
    </source>
</evidence>
<dbReference type="InterPro" id="IPR011029">
    <property type="entry name" value="DEATH-like_dom_sf"/>
</dbReference>
<evidence type="ECO:0000313" key="8">
    <source>
        <dbReference type="Proteomes" id="UP000314980"/>
    </source>
</evidence>
<dbReference type="AlphaFoldDB" id="A0A4W6FDG7"/>
<evidence type="ECO:0000256" key="2">
    <source>
        <dbReference type="ARBA" id="ARBA00022703"/>
    </source>
</evidence>
<reference evidence="7" key="3">
    <citation type="submission" date="2025-05" db="UniProtKB">
        <authorList>
            <consortium name="Ensembl"/>
        </authorList>
    </citation>
    <scope>IDENTIFICATION</scope>
</reference>
<gene>
    <name evidence="7 9" type="primary">LOC108880451</name>
</gene>
<keyword evidence="3" id="KW-0677">Repeat</keyword>
<dbReference type="SMART" id="SM00115">
    <property type="entry name" value="CASc"/>
    <property type="match status" value="1"/>
</dbReference>
<dbReference type="GeneTree" id="ENSGT00530000064199"/>
<evidence type="ECO:0000256" key="4">
    <source>
        <dbReference type="SAM" id="MobiDB-lite"/>
    </source>
</evidence>
<protein>
    <submittedName>
        <fullName evidence="9">CASP8 and FADD-like apoptosis regulator</fullName>
    </submittedName>
</protein>
<dbReference type="GO" id="GO:0006508">
    <property type="term" value="P:proteolysis"/>
    <property type="evidence" value="ECO:0007669"/>
    <property type="project" value="InterPro"/>
</dbReference>
<feature type="domain" description="Caspase family p20" evidence="6">
    <location>
        <begin position="304"/>
        <end position="399"/>
    </location>
</feature>
<dbReference type="Proteomes" id="UP000314980">
    <property type="component" value="Unassembled WGS sequence"/>
</dbReference>
<evidence type="ECO:0000256" key="3">
    <source>
        <dbReference type="ARBA" id="ARBA00022737"/>
    </source>
</evidence>
<dbReference type="PROSITE" id="PS50208">
    <property type="entry name" value="CASPASE_P20"/>
    <property type="match status" value="1"/>
</dbReference>
<dbReference type="Pfam" id="PF01335">
    <property type="entry name" value="DED"/>
    <property type="match status" value="1"/>
</dbReference>
<dbReference type="FunFam" id="1.10.533.10:FF:000016">
    <property type="entry name" value="CASP8 and FADD-like apoptosis regulator"/>
    <property type="match status" value="1"/>
</dbReference>
<dbReference type="InterPro" id="IPR029030">
    <property type="entry name" value="Caspase-like_dom_sf"/>
</dbReference>
<evidence type="ECO:0000256" key="1">
    <source>
        <dbReference type="ARBA" id="ARBA00010134"/>
    </source>
</evidence>
<dbReference type="Gene3D" id="3.40.50.1460">
    <property type="match status" value="1"/>
</dbReference>
<dbReference type="InParanoid" id="A0A4W6FDG7"/>
<keyword evidence="2" id="KW-0053">Apoptosis</keyword>
<dbReference type="Pfam" id="PF00656">
    <property type="entry name" value="Peptidase_C14"/>
    <property type="match status" value="1"/>
</dbReference>
<feature type="region of interest" description="Disordered" evidence="4">
    <location>
        <begin position="226"/>
        <end position="252"/>
    </location>
</feature>
<dbReference type="SUPFAM" id="SSF52129">
    <property type="entry name" value="Caspase-like"/>
    <property type="match status" value="1"/>
</dbReference>